<dbReference type="InterPro" id="IPR025384">
    <property type="entry name" value="DUF4298"/>
</dbReference>
<proteinExistence type="predicted"/>
<evidence type="ECO:0000313" key="1">
    <source>
        <dbReference type="EMBL" id="PJG85734.1"/>
    </source>
</evidence>
<protein>
    <submittedName>
        <fullName evidence="1">DUF4298 domain-containing protein</fullName>
    </submittedName>
</protein>
<organism evidence="1 2">
    <name type="scientific">Conservatibacter flavescens</name>
    <dbReference type="NCBI Taxonomy" id="28161"/>
    <lineage>
        <taxon>Bacteria</taxon>
        <taxon>Pseudomonadati</taxon>
        <taxon>Pseudomonadota</taxon>
        <taxon>Gammaproteobacteria</taxon>
        <taxon>Pasteurellales</taxon>
        <taxon>Pasteurellaceae</taxon>
        <taxon>Conservatibacter</taxon>
    </lineage>
</organism>
<dbReference type="Proteomes" id="UP000229329">
    <property type="component" value="Unassembled WGS sequence"/>
</dbReference>
<accession>A0A2M8S3K6</accession>
<sequence>MDTQQEIQEMQDQYGHLMALLPALENSVELWREATQRMQTLCDFYFNPKWLEYYDAADHFQIDTKGNYSVLSQDAIWNLLAEYQTLTEQIKPLLERLD</sequence>
<reference evidence="1 2" key="1">
    <citation type="submission" date="2017-11" db="EMBL/GenBank/DDBJ databases">
        <title>Reclassification of Bisgaard taxon 7 as Conservatibacter flavescens gen. nov., sp. nov.</title>
        <authorList>
            <person name="Christensen H."/>
        </authorList>
    </citation>
    <scope>NUCLEOTIDE SEQUENCE [LARGE SCALE GENOMIC DNA]</scope>
    <source>
        <strain evidence="1 2">7_4</strain>
    </source>
</reference>
<dbReference type="RefSeq" id="WP_100288314.1">
    <property type="nucleotide sequence ID" value="NZ_PHHA01000006.1"/>
</dbReference>
<dbReference type="Pfam" id="PF14131">
    <property type="entry name" value="DUF4298"/>
    <property type="match status" value="1"/>
</dbReference>
<comment type="caution">
    <text evidence="1">The sequence shown here is derived from an EMBL/GenBank/DDBJ whole genome shotgun (WGS) entry which is preliminary data.</text>
</comment>
<evidence type="ECO:0000313" key="2">
    <source>
        <dbReference type="Proteomes" id="UP000229329"/>
    </source>
</evidence>
<keyword evidence="2" id="KW-1185">Reference proteome</keyword>
<dbReference type="AlphaFoldDB" id="A0A2M8S3K6"/>
<name>A0A2M8S3K6_9PAST</name>
<gene>
    <name evidence="1" type="ORF">CVP05_04110</name>
</gene>
<dbReference type="EMBL" id="PHHA01000006">
    <property type="protein sequence ID" value="PJG85734.1"/>
    <property type="molecule type" value="Genomic_DNA"/>
</dbReference>
<dbReference type="OrthoDB" id="8602690at2"/>